<feature type="compositionally biased region" description="Basic and acidic residues" evidence="2">
    <location>
        <begin position="311"/>
        <end position="320"/>
    </location>
</feature>
<dbReference type="AlphaFoldDB" id="A0A7J6UX22"/>
<feature type="region of interest" description="Disordered" evidence="2">
    <location>
        <begin position="293"/>
        <end position="320"/>
    </location>
</feature>
<feature type="compositionally biased region" description="Low complexity" evidence="2">
    <location>
        <begin position="54"/>
        <end position="67"/>
    </location>
</feature>
<evidence type="ECO:0000256" key="1">
    <source>
        <dbReference type="ARBA" id="ARBA00005711"/>
    </source>
</evidence>
<dbReference type="OrthoDB" id="785503at2759"/>
<protein>
    <recommendedName>
        <fullName evidence="3">Remorin C-terminal domain-containing protein</fullName>
    </recommendedName>
</protein>
<sequence>MDRKYPRSSSSSSSLPNSTRSSLMERTSPPSSSPTPFNSPARPSSLIEQVMTVSSSSSSLHNSTRSSLTENLQVNRSSTNPLPPSSSPTPFNSPARPTSFSEQNYRHGTNCREEEEIKIIDRLSLCSKDDTGTSGTSMKLEPGNNRSKQLTRGQSVRTRRSQSLCETRTDSLPASSELTNTSNYQELVTYNEHEVNQGDHHSVSGDTVSSYGDFEIDLFESTSQHERYFGKFVSGIKRTEFETQLEEWEDAKANKLKNKLRKKETMIDDWELKELTRANSHYREMEERLERKRQETLEKTQKKISSVQKSADAKRLKERQSTTKKISTLSKVVDKLRSIDSQVFDDFGTSTTASSLQMKGIDEVYSTKGLKRVYEVVGSVNGLICFADDSRMY</sequence>
<dbReference type="Pfam" id="PF03763">
    <property type="entry name" value="Remorin_C"/>
    <property type="match status" value="1"/>
</dbReference>
<evidence type="ECO:0000313" key="5">
    <source>
        <dbReference type="Proteomes" id="UP000554482"/>
    </source>
</evidence>
<feature type="non-terminal residue" evidence="4">
    <location>
        <position position="1"/>
    </location>
</feature>
<dbReference type="Proteomes" id="UP000554482">
    <property type="component" value="Unassembled WGS sequence"/>
</dbReference>
<feature type="domain" description="Remorin C-terminal" evidence="3">
    <location>
        <begin position="240"/>
        <end position="338"/>
    </location>
</feature>
<gene>
    <name evidence="4" type="ORF">FRX31_033252</name>
</gene>
<feature type="compositionally biased region" description="Polar residues" evidence="2">
    <location>
        <begin position="95"/>
        <end position="107"/>
    </location>
</feature>
<dbReference type="InterPro" id="IPR005516">
    <property type="entry name" value="Remorin_C"/>
</dbReference>
<proteinExistence type="inferred from homology"/>
<feature type="region of interest" description="Disordered" evidence="2">
    <location>
        <begin position="1"/>
        <end position="109"/>
    </location>
</feature>
<evidence type="ECO:0000259" key="3">
    <source>
        <dbReference type="Pfam" id="PF03763"/>
    </source>
</evidence>
<name>A0A7J6UX22_THATH</name>
<accession>A0A7J6UX22</accession>
<evidence type="ECO:0000256" key="2">
    <source>
        <dbReference type="SAM" id="MobiDB-lite"/>
    </source>
</evidence>
<comment type="caution">
    <text evidence="4">The sequence shown here is derived from an EMBL/GenBank/DDBJ whole genome shotgun (WGS) entry which is preliminary data.</text>
</comment>
<feature type="compositionally biased region" description="Polar residues" evidence="2">
    <location>
        <begin position="144"/>
        <end position="177"/>
    </location>
</feature>
<dbReference type="EMBL" id="JABWDY010041742">
    <property type="protein sequence ID" value="KAF5177163.1"/>
    <property type="molecule type" value="Genomic_DNA"/>
</dbReference>
<feature type="region of interest" description="Disordered" evidence="2">
    <location>
        <begin position="127"/>
        <end position="177"/>
    </location>
</feature>
<reference evidence="4 5" key="1">
    <citation type="submission" date="2020-06" db="EMBL/GenBank/DDBJ databases">
        <title>Transcriptomic and genomic resources for Thalictrum thalictroides and T. hernandezii: Facilitating candidate gene discovery in an emerging model plant lineage.</title>
        <authorList>
            <person name="Arias T."/>
            <person name="Riano-Pachon D.M."/>
            <person name="Di Stilio V.S."/>
        </authorList>
    </citation>
    <scope>NUCLEOTIDE SEQUENCE [LARGE SCALE GENOMIC DNA]</scope>
    <source>
        <strain evidence="5">cv. WT478/WT964</strain>
        <tissue evidence="4">Leaves</tissue>
    </source>
</reference>
<comment type="similarity">
    <text evidence="1">Belongs to the remorin family.</text>
</comment>
<organism evidence="4 5">
    <name type="scientific">Thalictrum thalictroides</name>
    <name type="common">Rue-anemone</name>
    <name type="synonym">Anemone thalictroides</name>
    <dbReference type="NCBI Taxonomy" id="46969"/>
    <lineage>
        <taxon>Eukaryota</taxon>
        <taxon>Viridiplantae</taxon>
        <taxon>Streptophyta</taxon>
        <taxon>Embryophyta</taxon>
        <taxon>Tracheophyta</taxon>
        <taxon>Spermatophyta</taxon>
        <taxon>Magnoliopsida</taxon>
        <taxon>Ranunculales</taxon>
        <taxon>Ranunculaceae</taxon>
        <taxon>Thalictroideae</taxon>
        <taxon>Thalictrum</taxon>
    </lineage>
</organism>
<keyword evidence="5" id="KW-1185">Reference proteome</keyword>
<feature type="compositionally biased region" description="Low complexity" evidence="2">
    <location>
        <begin position="7"/>
        <end position="40"/>
    </location>
</feature>
<evidence type="ECO:0000313" key="4">
    <source>
        <dbReference type="EMBL" id="KAF5177163.1"/>
    </source>
</evidence>